<proteinExistence type="predicted"/>
<protein>
    <recommendedName>
        <fullName evidence="4">Flavin-nucleotide-binding protein</fullName>
    </recommendedName>
</protein>
<feature type="region of interest" description="Disordered" evidence="1">
    <location>
        <begin position="164"/>
        <end position="223"/>
    </location>
</feature>
<dbReference type="PANTHER" id="PTHR34071:SF2">
    <property type="entry name" value="FLAVIN-NUCLEOTIDE-BINDING PROTEIN"/>
    <property type="match status" value="1"/>
</dbReference>
<accession>A0A512H413</accession>
<dbReference type="EMBL" id="BJZO01000005">
    <property type="protein sequence ID" value="GEO80209.1"/>
    <property type="molecule type" value="Genomic_DNA"/>
</dbReference>
<reference evidence="2 3" key="1">
    <citation type="submission" date="2019-07" db="EMBL/GenBank/DDBJ databases">
        <title>Whole genome shotgun sequence of Rhodospirillum oryzae NBRC 107573.</title>
        <authorList>
            <person name="Hosoyama A."/>
            <person name="Uohara A."/>
            <person name="Ohji S."/>
            <person name="Ichikawa N."/>
        </authorList>
    </citation>
    <scope>NUCLEOTIDE SEQUENCE [LARGE SCALE GENOMIC DNA]</scope>
    <source>
        <strain evidence="2 3">NBRC 107573</strain>
    </source>
</reference>
<dbReference type="Pfam" id="PF12900">
    <property type="entry name" value="Pyridox_ox_2"/>
    <property type="match status" value="1"/>
</dbReference>
<evidence type="ECO:0008006" key="4">
    <source>
        <dbReference type="Google" id="ProtNLM"/>
    </source>
</evidence>
<evidence type="ECO:0000313" key="3">
    <source>
        <dbReference type="Proteomes" id="UP000321567"/>
    </source>
</evidence>
<dbReference type="OrthoDB" id="116031at2"/>
<dbReference type="InterPro" id="IPR012349">
    <property type="entry name" value="Split_barrel_FMN-bd"/>
</dbReference>
<dbReference type="Gene3D" id="2.30.110.10">
    <property type="entry name" value="Electron Transport, Fmn-binding Protein, Chain A"/>
    <property type="match status" value="1"/>
</dbReference>
<name>A0A512H413_9PROT</name>
<evidence type="ECO:0000313" key="2">
    <source>
        <dbReference type="EMBL" id="GEO80209.1"/>
    </source>
</evidence>
<feature type="compositionally biased region" description="Pro residues" evidence="1">
    <location>
        <begin position="202"/>
        <end position="211"/>
    </location>
</feature>
<comment type="caution">
    <text evidence="2">The sequence shown here is derived from an EMBL/GenBank/DDBJ whole genome shotgun (WGS) entry which is preliminary data.</text>
</comment>
<dbReference type="RefSeq" id="WP_147162271.1">
    <property type="nucleotide sequence ID" value="NZ_BJZO01000005.1"/>
</dbReference>
<organism evidence="2 3">
    <name type="scientific">Pararhodospirillum oryzae</name>
    <dbReference type="NCBI Taxonomy" id="478448"/>
    <lineage>
        <taxon>Bacteria</taxon>
        <taxon>Pseudomonadati</taxon>
        <taxon>Pseudomonadota</taxon>
        <taxon>Alphaproteobacteria</taxon>
        <taxon>Rhodospirillales</taxon>
        <taxon>Rhodospirillaceae</taxon>
        <taxon>Pararhodospirillum</taxon>
    </lineage>
</organism>
<keyword evidence="3" id="KW-1185">Reference proteome</keyword>
<evidence type="ECO:0000256" key="1">
    <source>
        <dbReference type="SAM" id="MobiDB-lite"/>
    </source>
</evidence>
<dbReference type="AlphaFoldDB" id="A0A512H413"/>
<gene>
    <name evidence="2" type="ORF">ROR02_03400</name>
</gene>
<feature type="compositionally biased region" description="Low complexity" evidence="1">
    <location>
        <begin position="212"/>
        <end position="223"/>
    </location>
</feature>
<dbReference type="SUPFAM" id="SSF50475">
    <property type="entry name" value="FMN-binding split barrel"/>
    <property type="match status" value="1"/>
</dbReference>
<dbReference type="PANTHER" id="PTHR34071">
    <property type="entry name" value="5-NITROIMIDAZOLE ANTIBIOTICS RESISTANCE PROTEIN, NIMA-FAMILY-RELATED PROTEIN-RELATED"/>
    <property type="match status" value="1"/>
</dbReference>
<sequence>MPSSVPSSPRTRLVRRPERANHDPAALRAVLDSQFVCHLAWQSEAGPVCVPTCYGRLDETLYLHGAPASRLMAAVRQGPVPVCLTVSVIDGIVFAPRACGHSLNFRSVMVMGNATLVTDPEEITRALAALTDQVTPGRLAECRPMTPADARGVAVLALSLAEASMKQRQGGPSQTDDPDQPTDFPAWSGVVPLSVVAGTPEPAGPPRPEPPSLARLAARYPRP</sequence>
<dbReference type="Proteomes" id="UP000321567">
    <property type="component" value="Unassembled WGS sequence"/>
</dbReference>
<dbReference type="InterPro" id="IPR024747">
    <property type="entry name" value="Pyridox_Oxase-rel"/>
</dbReference>